<dbReference type="Pfam" id="PF07553">
    <property type="entry name" value="Lipoprotein_Ltp"/>
    <property type="match status" value="2"/>
</dbReference>
<feature type="compositionally biased region" description="Low complexity" evidence="1">
    <location>
        <begin position="83"/>
        <end position="94"/>
    </location>
</feature>
<evidence type="ECO:0000313" key="5">
    <source>
        <dbReference type="Proteomes" id="UP000281261"/>
    </source>
</evidence>
<dbReference type="InterPro" id="IPR011434">
    <property type="entry name" value="Ltp-like_HTH"/>
</dbReference>
<feature type="domain" description="Putative host cell surface-exposed lipoprotein Ltp-like HTH region" evidence="3">
    <location>
        <begin position="143"/>
        <end position="184"/>
    </location>
</feature>
<dbReference type="EMBL" id="QMNG01000001">
    <property type="protein sequence ID" value="RLC37889.1"/>
    <property type="molecule type" value="Genomic_DNA"/>
</dbReference>
<feature type="domain" description="Putative host cell surface-exposed lipoprotein Ltp-like HTH region" evidence="3">
    <location>
        <begin position="98"/>
        <end position="139"/>
    </location>
</feature>
<evidence type="ECO:0000313" key="4">
    <source>
        <dbReference type="EMBL" id="RLC37889.1"/>
    </source>
</evidence>
<organism evidence="4 5">
    <name type="scientific">candidate division Kazan bacterium</name>
    <dbReference type="NCBI Taxonomy" id="2202143"/>
    <lineage>
        <taxon>Bacteria</taxon>
        <taxon>Bacteria division Kazan-3B-28</taxon>
    </lineage>
</organism>
<sequence length="189" mass="20666">MSEIVPIKKEKPIYKTWWFWVLAVIVLMIIGILNLPDVPEDGSSEQESSNVVENVDGTTRVPETSQPAATAPTSESTFSQNNAPAPSTTPTPSITVSQKNAVQTAKSYLAFGGFSRDGLVDQLEYEKFSHDDAVYGVDHSGADWNEQAAKSAKSYMEFSSFSRDGLIEQLKYEKFTQAQAEYGANAVGL</sequence>
<reference evidence="4 5" key="1">
    <citation type="submission" date="2018-06" db="EMBL/GenBank/DDBJ databases">
        <title>Extensive metabolic versatility and redundancy in microbially diverse, dynamic hydrothermal sediments.</title>
        <authorList>
            <person name="Dombrowski N."/>
            <person name="Teske A."/>
            <person name="Baker B.J."/>
        </authorList>
    </citation>
    <scope>NUCLEOTIDE SEQUENCE [LARGE SCALE GENOMIC DNA]</scope>
    <source>
        <strain evidence="4">B79_G16</strain>
    </source>
</reference>
<keyword evidence="2" id="KW-1133">Transmembrane helix</keyword>
<comment type="caution">
    <text evidence="4">The sequence shown here is derived from an EMBL/GenBank/DDBJ whole genome shotgun (WGS) entry which is preliminary data.</text>
</comment>
<feature type="compositionally biased region" description="Low complexity" evidence="1">
    <location>
        <begin position="45"/>
        <end position="55"/>
    </location>
</feature>
<dbReference type="Gene3D" id="1.10.10.10">
    <property type="entry name" value="Winged helix-like DNA-binding domain superfamily/Winged helix DNA-binding domain"/>
    <property type="match status" value="2"/>
</dbReference>
<feature type="region of interest" description="Disordered" evidence="1">
    <location>
        <begin position="40"/>
        <end position="94"/>
    </location>
</feature>
<evidence type="ECO:0000259" key="3">
    <source>
        <dbReference type="Pfam" id="PF07553"/>
    </source>
</evidence>
<dbReference type="Proteomes" id="UP000281261">
    <property type="component" value="Unassembled WGS sequence"/>
</dbReference>
<dbReference type="AlphaFoldDB" id="A0A420ZDV9"/>
<name>A0A420ZDV9_UNCK3</name>
<gene>
    <name evidence="4" type="ORF">DRH29_00540</name>
</gene>
<keyword evidence="2" id="KW-0472">Membrane</keyword>
<dbReference type="InterPro" id="IPR036388">
    <property type="entry name" value="WH-like_DNA-bd_sf"/>
</dbReference>
<protein>
    <recommendedName>
        <fullName evidence="3">Putative host cell surface-exposed lipoprotein Ltp-like HTH region domain-containing protein</fullName>
    </recommendedName>
</protein>
<proteinExistence type="predicted"/>
<keyword evidence="2" id="KW-0812">Transmembrane</keyword>
<evidence type="ECO:0000256" key="2">
    <source>
        <dbReference type="SAM" id="Phobius"/>
    </source>
</evidence>
<evidence type="ECO:0000256" key="1">
    <source>
        <dbReference type="SAM" id="MobiDB-lite"/>
    </source>
</evidence>
<feature type="compositionally biased region" description="Polar residues" evidence="1">
    <location>
        <begin position="61"/>
        <end position="82"/>
    </location>
</feature>
<feature type="transmembrane region" description="Helical" evidence="2">
    <location>
        <begin position="17"/>
        <end position="35"/>
    </location>
</feature>
<accession>A0A420ZDV9</accession>